<gene>
    <name evidence="12" type="ORF">AAW00_09440</name>
</gene>
<protein>
    <recommendedName>
        <fullName evidence="14">Rhodopsin</fullName>
    </recommendedName>
</protein>
<evidence type="ECO:0000256" key="3">
    <source>
        <dbReference type="ARBA" id="ARBA00022543"/>
    </source>
</evidence>
<dbReference type="SUPFAM" id="SSF81321">
    <property type="entry name" value="Family A G protein-coupled receptor-like"/>
    <property type="match status" value="1"/>
</dbReference>
<dbReference type="Pfam" id="PF01036">
    <property type="entry name" value="Bac_rhodopsin"/>
    <property type="match status" value="1"/>
</dbReference>
<evidence type="ECO:0000256" key="9">
    <source>
        <dbReference type="ARBA" id="ARBA00023136"/>
    </source>
</evidence>
<dbReference type="PROSITE" id="PS00327">
    <property type="entry name" value="BACTERIAL_OPSIN_RET"/>
    <property type="match status" value="1"/>
</dbReference>
<dbReference type="Gene3D" id="1.20.1070.10">
    <property type="entry name" value="Rhodopsin 7-helix transmembrane proteins"/>
    <property type="match status" value="1"/>
</dbReference>
<dbReference type="SMART" id="SM01021">
    <property type="entry name" value="Bac_rhodopsin"/>
    <property type="match status" value="1"/>
</dbReference>
<sequence>MSAEQLPFLVGFVVMALASLAIYLHGDKRQEFRHHAQFHSVVPFIAATAYLAMWLGTGTIDGPDGAPVYLARYADWATTTPILLAGLILTGLHEHPRHSTYILPAIVLDVIMIATGLAAALSADETAKWVWFGWSCAAFAGVLFMLWGPVRAIGDRLGGRLEQVYRGNLVFLTAVWLVYPLVFALGPEGLGVIAIGLENWAVLVLDVTAKVVYGFVATARFKTVPADEEGSVVAGA</sequence>
<accession>A0A0G9MUP2</accession>
<dbReference type="PRINTS" id="PR00251">
    <property type="entry name" value="BACTRLOPSIN"/>
</dbReference>
<dbReference type="STRING" id="1581420.AAW00_09440"/>
<feature type="transmembrane region" description="Helical" evidence="11">
    <location>
        <begin position="101"/>
        <end position="123"/>
    </location>
</feature>
<feature type="transmembrane region" description="Helical" evidence="11">
    <location>
        <begin position="169"/>
        <end position="186"/>
    </location>
</feature>
<evidence type="ECO:0000313" key="12">
    <source>
        <dbReference type="EMBL" id="KLE34436.1"/>
    </source>
</evidence>
<evidence type="ECO:0000256" key="5">
    <source>
        <dbReference type="ARBA" id="ARBA00022692"/>
    </source>
</evidence>
<evidence type="ECO:0000256" key="8">
    <source>
        <dbReference type="ARBA" id="ARBA00022991"/>
    </source>
</evidence>
<organism evidence="12 13">
    <name type="scientific">Aurantiacibacter luteus</name>
    <dbReference type="NCBI Taxonomy" id="1581420"/>
    <lineage>
        <taxon>Bacteria</taxon>
        <taxon>Pseudomonadati</taxon>
        <taxon>Pseudomonadota</taxon>
        <taxon>Alphaproteobacteria</taxon>
        <taxon>Sphingomonadales</taxon>
        <taxon>Erythrobacteraceae</taxon>
        <taxon>Aurantiacibacter</taxon>
    </lineage>
</organism>
<evidence type="ECO:0000256" key="1">
    <source>
        <dbReference type="ARBA" id="ARBA00004141"/>
    </source>
</evidence>
<name>A0A0G9MUP2_9SPHN</name>
<feature type="transmembrane region" description="Helical" evidence="11">
    <location>
        <begin position="69"/>
        <end position="89"/>
    </location>
</feature>
<dbReference type="InterPro" id="IPR001425">
    <property type="entry name" value="Arc/bac/fun_rhodopsins"/>
</dbReference>
<dbReference type="AlphaFoldDB" id="A0A0G9MUP2"/>
<dbReference type="PATRIC" id="fig|1581420.6.peg.1937"/>
<keyword evidence="8" id="KW-0157">Chromophore</keyword>
<keyword evidence="13" id="KW-1185">Reference proteome</keyword>
<keyword evidence="5 11" id="KW-0812">Transmembrane</keyword>
<dbReference type="GO" id="GO:0016020">
    <property type="term" value="C:membrane"/>
    <property type="evidence" value="ECO:0007669"/>
    <property type="project" value="UniProtKB-SubCell"/>
</dbReference>
<feature type="transmembrane region" description="Helical" evidence="11">
    <location>
        <begin position="38"/>
        <end position="57"/>
    </location>
</feature>
<keyword evidence="9 11" id="KW-0472">Membrane</keyword>
<dbReference type="GO" id="GO:0007602">
    <property type="term" value="P:phototransduction"/>
    <property type="evidence" value="ECO:0007669"/>
    <property type="project" value="UniProtKB-KW"/>
</dbReference>
<dbReference type="GO" id="GO:0005216">
    <property type="term" value="F:monoatomic ion channel activity"/>
    <property type="evidence" value="ECO:0007669"/>
    <property type="project" value="InterPro"/>
</dbReference>
<keyword evidence="7 11" id="KW-1133">Transmembrane helix</keyword>
<feature type="transmembrane region" description="Helical" evidence="11">
    <location>
        <begin position="6"/>
        <end position="26"/>
    </location>
</feature>
<dbReference type="Proteomes" id="UP000053464">
    <property type="component" value="Unassembled WGS sequence"/>
</dbReference>
<evidence type="ECO:0008006" key="14">
    <source>
        <dbReference type="Google" id="ProtNLM"/>
    </source>
</evidence>
<keyword evidence="3" id="KW-0600">Photoreceptor protein</keyword>
<evidence type="ECO:0000256" key="10">
    <source>
        <dbReference type="ARBA" id="ARBA00023170"/>
    </source>
</evidence>
<proteinExistence type="inferred from homology"/>
<feature type="transmembrane region" description="Helical" evidence="11">
    <location>
        <begin position="192"/>
        <end position="213"/>
    </location>
</feature>
<dbReference type="EMBL" id="LBHB01000002">
    <property type="protein sequence ID" value="KLE34436.1"/>
    <property type="molecule type" value="Genomic_DNA"/>
</dbReference>
<feature type="transmembrane region" description="Helical" evidence="11">
    <location>
        <begin position="129"/>
        <end position="148"/>
    </location>
</feature>
<evidence type="ECO:0000313" key="13">
    <source>
        <dbReference type="Proteomes" id="UP000053464"/>
    </source>
</evidence>
<keyword evidence="6" id="KW-0681">Retinal protein</keyword>
<dbReference type="PANTHER" id="PTHR28286">
    <property type="match status" value="1"/>
</dbReference>
<keyword evidence="4" id="KW-0716">Sensory transduction</keyword>
<keyword evidence="10" id="KW-0675">Receptor</keyword>
<evidence type="ECO:0000256" key="11">
    <source>
        <dbReference type="SAM" id="Phobius"/>
    </source>
</evidence>
<dbReference type="PANTHER" id="PTHR28286:SF2">
    <property type="entry name" value="BACTERIORHODOPSIN _OPSIN, NOPA (EUROFUNG)"/>
    <property type="match status" value="1"/>
</dbReference>
<evidence type="ECO:0000256" key="4">
    <source>
        <dbReference type="ARBA" id="ARBA00022606"/>
    </source>
</evidence>
<dbReference type="GO" id="GO:0009881">
    <property type="term" value="F:photoreceptor activity"/>
    <property type="evidence" value="ECO:0007669"/>
    <property type="project" value="UniProtKB-KW"/>
</dbReference>
<evidence type="ECO:0000256" key="2">
    <source>
        <dbReference type="ARBA" id="ARBA00008130"/>
    </source>
</evidence>
<evidence type="ECO:0000256" key="7">
    <source>
        <dbReference type="ARBA" id="ARBA00022989"/>
    </source>
</evidence>
<comment type="subcellular location">
    <subcellularLocation>
        <location evidence="1">Membrane</location>
        <topology evidence="1">Multi-pass membrane protein</topology>
    </subcellularLocation>
</comment>
<dbReference type="InterPro" id="IPR018229">
    <property type="entry name" value="Rhodopsin_retinal_BS"/>
</dbReference>
<dbReference type="OrthoDB" id="70408at2"/>
<reference evidence="12 13" key="1">
    <citation type="submission" date="2015-04" db="EMBL/GenBank/DDBJ databases">
        <title>The draft genome sequence of Erythrobacter luteus KA37.</title>
        <authorList>
            <person name="Zhuang L."/>
            <person name="Liu Y."/>
            <person name="Shao Z."/>
        </authorList>
    </citation>
    <scope>NUCLEOTIDE SEQUENCE [LARGE SCALE GENOMIC DNA]</scope>
    <source>
        <strain evidence="12 13">KA37</strain>
    </source>
</reference>
<comment type="caution">
    <text evidence="12">The sequence shown here is derived from an EMBL/GenBank/DDBJ whole genome shotgun (WGS) entry which is preliminary data.</text>
</comment>
<evidence type="ECO:0000256" key="6">
    <source>
        <dbReference type="ARBA" id="ARBA00022925"/>
    </source>
</evidence>
<dbReference type="RefSeq" id="WP_047004083.1">
    <property type="nucleotide sequence ID" value="NZ_LBHB01000002.1"/>
</dbReference>
<comment type="similarity">
    <text evidence="2">Belongs to the archaeal/bacterial/fungal opsin family.</text>
</comment>